<dbReference type="OrthoDB" id="5186682at2"/>
<name>A0A511JAR4_9CELL</name>
<dbReference type="InterPro" id="IPR011748">
    <property type="entry name" value="Unchr_phage_tail-like"/>
</dbReference>
<dbReference type="InterPro" id="IPR006521">
    <property type="entry name" value="Tail_protein_I"/>
</dbReference>
<protein>
    <recommendedName>
        <fullName evidence="3">Phage tail protein</fullName>
    </recommendedName>
</protein>
<dbReference type="Proteomes" id="UP000321720">
    <property type="component" value="Unassembled WGS sequence"/>
</dbReference>
<evidence type="ECO:0000313" key="2">
    <source>
        <dbReference type="Proteomes" id="UP000321720"/>
    </source>
</evidence>
<dbReference type="NCBIfam" id="TIGR02242">
    <property type="entry name" value="tail_TIGR02242"/>
    <property type="match status" value="1"/>
</dbReference>
<evidence type="ECO:0008006" key="3">
    <source>
        <dbReference type="Google" id="ProtNLM"/>
    </source>
</evidence>
<sequence length="184" mass="20219">MSARTSDWLLRQLPYGMLAEDFFVRFVSIFQTEAETLLQHADNMPYLADPDVTPTAMVRHLAQWLGMPGIDPSYPPDVQRRILRTSAAALQWRGTVTGLTALLELYAGGSVQVTEGGGVFHEGAAPEGPAWVVLEVESTGPLTERDFLALVLDEVPAHVHVEVRIGGRRAWPLLEQDDEGELAS</sequence>
<accession>A0A511JAR4</accession>
<dbReference type="EMBL" id="BJWG01000006">
    <property type="protein sequence ID" value="GEL95054.1"/>
    <property type="molecule type" value="Genomic_DNA"/>
</dbReference>
<keyword evidence="2" id="KW-1185">Reference proteome</keyword>
<proteinExistence type="predicted"/>
<dbReference type="RefSeq" id="WP_146842695.1">
    <property type="nucleotide sequence ID" value="NZ_BJWG01000006.1"/>
</dbReference>
<dbReference type="AlphaFoldDB" id="A0A511JAR4"/>
<evidence type="ECO:0000313" key="1">
    <source>
        <dbReference type="EMBL" id="GEL95054.1"/>
    </source>
</evidence>
<reference evidence="1 2" key="1">
    <citation type="submission" date="2019-07" db="EMBL/GenBank/DDBJ databases">
        <title>Whole genome shotgun sequence of Cellulomonas composti NBRC 100758.</title>
        <authorList>
            <person name="Hosoyama A."/>
            <person name="Uohara A."/>
            <person name="Ohji S."/>
            <person name="Ichikawa N."/>
        </authorList>
    </citation>
    <scope>NUCLEOTIDE SEQUENCE [LARGE SCALE GENOMIC DNA]</scope>
    <source>
        <strain evidence="1 2">NBRC 100758</strain>
    </source>
</reference>
<comment type="caution">
    <text evidence="1">The sequence shown here is derived from an EMBL/GenBank/DDBJ whole genome shotgun (WGS) entry which is preliminary data.</text>
</comment>
<dbReference type="Pfam" id="PF09684">
    <property type="entry name" value="Tail_P2_I"/>
    <property type="match status" value="1"/>
</dbReference>
<gene>
    <name evidence="1" type="ORF">CCO02nite_17120</name>
</gene>
<organism evidence="1 2">
    <name type="scientific">Cellulomonas composti</name>
    <dbReference type="NCBI Taxonomy" id="266130"/>
    <lineage>
        <taxon>Bacteria</taxon>
        <taxon>Bacillati</taxon>
        <taxon>Actinomycetota</taxon>
        <taxon>Actinomycetes</taxon>
        <taxon>Micrococcales</taxon>
        <taxon>Cellulomonadaceae</taxon>
        <taxon>Cellulomonas</taxon>
    </lineage>
</organism>